<keyword evidence="1" id="KW-0723">Serine/threonine-protein kinase</keyword>
<organism evidence="5 6">
    <name type="scientific">Aspergillus pseudocaelatus</name>
    <dbReference type="NCBI Taxonomy" id="1825620"/>
    <lineage>
        <taxon>Eukaryota</taxon>
        <taxon>Fungi</taxon>
        <taxon>Dikarya</taxon>
        <taxon>Ascomycota</taxon>
        <taxon>Pezizomycotina</taxon>
        <taxon>Eurotiomycetes</taxon>
        <taxon>Eurotiomycetidae</taxon>
        <taxon>Eurotiales</taxon>
        <taxon>Aspergillaceae</taxon>
        <taxon>Aspergillus</taxon>
        <taxon>Aspergillus subgen. Circumdati</taxon>
    </lineage>
</organism>
<dbReference type="PROSITE" id="PS50011">
    <property type="entry name" value="PROTEIN_KINASE_DOM"/>
    <property type="match status" value="1"/>
</dbReference>
<protein>
    <submittedName>
        <fullName evidence="5">Kinase-like domain-containing protein</fullName>
    </submittedName>
</protein>
<reference evidence="5 6" key="1">
    <citation type="submission" date="2019-04" db="EMBL/GenBank/DDBJ databases">
        <authorList>
            <consortium name="DOE Joint Genome Institute"/>
            <person name="Mondo S."/>
            <person name="Kjaerbolling I."/>
            <person name="Vesth T."/>
            <person name="Frisvad J.C."/>
            <person name="Nybo J.L."/>
            <person name="Theobald S."/>
            <person name="Kildgaard S."/>
            <person name="Isbrandt T."/>
            <person name="Kuo A."/>
            <person name="Sato A."/>
            <person name="Lyhne E.K."/>
            <person name="Kogle M.E."/>
            <person name="Wiebenga A."/>
            <person name="Kun R.S."/>
            <person name="Lubbers R.J."/>
            <person name="Makela M.R."/>
            <person name="Barry K."/>
            <person name="Chovatia M."/>
            <person name="Clum A."/>
            <person name="Daum C."/>
            <person name="Haridas S."/>
            <person name="He G."/>
            <person name="LaButti K."/>
            <person name="Lipzen A."/>
            <person name="Riley R."/>
            <person name="Salamov A."/>
            <person name="Simmons B.A."/>
            <person name="Magnuson J.K."/>
            <person name="Henrissat B."/>
            <person name="Mortensen U.H."/>
            <person name="Larsen T.O."/>
            <person name="Devries R.P."/>
            <person name="Grigoriev I.V."/>
            <person name="Machida M."/>
            <person name="Baker S.E."/>
            <person name="Andersen M.R."/>
            <person name="Cantor M.N."/>
            <person name="Hua S.X."/>
        </authorList>
    </citation>
    <scope>NUCLEOTIDE SEQUENCE [LARGE SCALE GENOMIC DNA]</scope>
    <source>
        <strain evidence="5 6">CBS 117616</strain>
    </source>
</reference>
<dbReference type="InterPro" id="IPR000719">
    <property type="entry name" value="Prot_kinase_dom"/>
</dbReference>
<evidence type="ECO:0000256" key="1">
    <source>
        <dbReference type="ARBA" id="ARBA00022527"/>
    </source>
</evidence>
<dbReference type="Proteomes" id="UP000325395">
    <property type="component" value="Unassembled WGS sequence"/>
</dbReference>
<evidence type="ECO:0000256" key="3">
    <source>
        <dbReference type="ARBA" id="ARBA00022840"/>
    </source>
</evidence>
<evidence type="ECO:0000313" key="6">
    <source>
        <dbReference type="Proteomes" id="UP000325395"/>
    </source>
</evidence>
<evidence type="ECO:0000313" key="5">
    <source>
        <dbReference type="EMBL" id="KAE8418959.1"/>
    </source>
</evidence>
<keyword evidence="2" id="KW-0547">Nucleotide-binding</keyword>
<accession>A0ABQ6WPB8</accession>
<keyword evidence="3" id="KW-0067">ATP-binding</keyword>
<keyword evidence="1" id="KW-0418">Kinase</keyword>
<gene>
    <name evidence="5" type="ORF">BDV36DRAFT_282544</name>
</gene>
<proteinExistence type="predicted"/>
<name>A0ABQ6WPB8_9EURO</name>
<dbReference type="InterPro" id="IPR050117">
    <property type="entry name" value="MAPK"/>
</dbReference>
<dbReference type="Gene3D" id="1.10.510.10">
    <property type="entry name" value="Transferase(Phosphotransferase) domain 1"/>
    <property type="match status" value="1"/>
</dbReference>
<evidence type="ECO:0000256" key="2">
    <source>
        <dbReference type="ARBA" id="ARBA00022741"/>
    </source>
</evidence>
<dbReference type="Gene3D" id="3.30.200.20">
    <property type="entry name" value="Phosphorylase Kinase, domain 1"/>
    <property type="match status" value="1"/>
</dbReference>
<dbReference type="SMART" id="SM00220">
    <property type="entry name" value="S_TKc"/>
    <property type="match status" value="1"/>
</dbReference>
<keyword evidence="1" id="KW-0808">Transferase</keyword>
<evidence type="ECO:0000259" key="4">
    <source>
        <dbReference type="PROSITE" id="PS50011"/>
    </source>
</evidence>
<feature type="domain" description="Protein kinase" evidence="4">
    <location>
        <begin position="1"/>
        <end position="285"/>
    </location>
</feature>
<dbReference type="EMBL" id="ML735721">
    <property type="protein sequence ID" value="KAE8418959.1"/>
    <property type="molecule type" value="Genomic_DNA"/>
</dbReference>
<dbReference type="PANTHER" id="PTHR24055">
    <property type="entry name" value="MITOGEN-ACTIVATED PROTEIN KINASE"/>
    <property type="match status" value="1"/>
</dbReference>
<dbReference type="InterPro" id="IPR011009">
    <property type="entry name" value="Kinase-like_dom_sf"/>
</dbReference>
<keyword evidence="6" id="KW-1185">Reference proteome</keyword>
<sequence length="285" mass="31868">MLYALSSLASDEPKNKYVAVKFCRAGSNPKETILPSVLNTFTIHGPNGSHSCYATVLARASLSVLAAQFVLTVDYVHTQDIIHGDIHMGNILLKSILEFDLLSIDQLYEKYGVPKLDPVIHLDGKPLSPAVPSHGIAPLSLGETNFREVFLYLKQENYESHAPLAVRPPEARFEPNKPLSFPSDIWTLACTIWAIIAQRPLFEGFLTTEDGMACEHVDTLGALPPEWWKKWEARQHKFTEDGIPRNPAGLPSLDAKEMDAIFDMLRPMLSFRPENRSTTKQILMS</sequence>
<dbReference type="SUPFAM" id="SSF56112">
    <property type="entry name" value="Protein kinase-like (PK-like)"/>
    <property type="match status" value="1"/>
</dbReference>